<feature type="transmembrane region" description="Helical" evidence="6">
    <location>
        <begin position="148"/>
        <end position="170"/>
    </location>
</feature>
<dbReference type="Gene3D" id="1.20.1080.10">
    <property type="entry name" value="Glycerol uptake facilitator protein"/>
    <property type="match status" value="2"/>
</dbReference>
<evidence type="ECO:0000256" key="5">
    <source>
        <dbReference type="RuleBase" id="RU000477"/>
    </source>
</evidence>
<evidence type="ECO:0000256" key="2">
    <source>
        <dbReference type="ARBA" id="ARBA00022692"/>
    </source>
</evidence>
<feature type="transmembrane region" description="Helical" evidence="6">
    <location>
        <begin position="80"/>
        <end position="102"/>
    </location>
</feature>
<dbReference type="InterPro" id="IPR023271">
    <property type="entry name" value="Aquaporin-like"/>
</dbReference>
<evidence type="ECO:0000256" key="1">
    <source>
        <dbReference type="ARBA" id="ARBA00004141"/>
    </source>
</evidence>
<dbReference type="EMBL" id="BMDW01000011">
    <property type="protein sequence ID" value="GGA50241.1"/>
    <property type="molecule type" value="Genomic_DNA"/>
</dbReference>
<proteinExistence type="inferred from homology"/>
<gene>
    <name evidence="7" type="ORF">GCM10011395_20710</name>
</gene>
<evidence type="ECO:0000313" key="8">
    <source>
        <dbReference type="Proteomes" id="UP000618591"/>
    </source>
</evidence>
<dbReference type="PANTHER" id="PTHR45724:SF55">
    <property type="entry name" value="AQUAPORIN NIP3-2"/>
    <property type="match status" value="1"/>
</dbReference>
<dbReference type="InterPro" id="IPR034294">
    <property type="entry name" value="Aquaporin_transptr"/>
</dbReference>
<dbReference type="Proteomes" id="UP000618591">
    <property type="component" value="Unassembled WGS sequence"/>
</dbReference>
<dbReference type="InterPro" id="IPR000425">
    <property type="entry name" value="MIP"/>
</dbReference>
<keyword evidence="4 6" id="KW-0472">Membrane</keyword>
<dbReference type="PRINTS" id="PR00783">
    <property type="entry name" value="MINTRINSICP"/>
</dbReference>
<dbReference type="Pfam" id="PF00230">
    <property type="entry name" value="MIP"/>
    <property type="match status" value="1"/>
</dbReference>
<protein>
    <submittedName>
        <fullName evidence="7">Glycerol uptake transporter protein</fullName>
    </submittedName>
</protein>
<comment type="subcellular location">
    <subcellularLocation>
        <location evidence="1">Membrane</location>
        <topology evidence="1">Multi-pass membrane protein</topology>
    </subcellularLocation>
</comment>
<evidence type="ECO:0000313" key="7">
    <source>
        <dbReference type="EMBL" id="GGA50241.1"/>
    </source>
</evidence>
<dbReference type="SUPFAM" id="SSF81338">
    <property type="entry name" value="Aquaporin-like"/>
    <property type="match status" value="1"/>
</dbReference>
<dbReference type="PANTHER" id="PTHR45724">
    <property type="entry name" value="AQUAPORIN NIP2-1"/>
    <property type="match status" value="1"/>
</dbReference>
<keyword evidence="2 5" id="KW-0812">Transmembrane</keyword>
<keyword evidence="3 6" id="KW-1133">Transmembrane helix</keyword>
<name>A0ABQ1GTN7_9SPHN</name>
<dbReference type="RefSeq" id="WP_188447149.1">
    <property type="nucleotide sequence ID" value="NZ_BMDW01000011.1"/>
</dbReference>
<comment type="caution">
    <text evidence="7">The sequence shown here is derived from an EMBL/GenBank/DDBJ whole genome shotgun (WGS) entry which is preliminary data.</text>
</comment>
<accession>A0ABQ1GTN7</accession>
<evidence type="ECO:0000256" key="3">
    <source>
        <dbReference type="ARBA" id="ARBA00022989"/>
    </source>
</evidence>
<sequence length="218" mass="22861">MNDARAVAAEFIGSLILFATVVGSGVMAQRLAGGNDAVALIGNTAATGAVLFVLITLLGPISGAHFNPAVTLLLGARKRWLPFIAAQLLGGIIGVLIVHAMFDMPLIEHGTKIRTGIGQWIGEFVATFGLLFTIVVGSRQRPDAVPALVALWIVAGYWFTSSTSFANPAITIARALTDSFAGIRPVDTPGFILAQFAGAWVAVRFANWLAPPTPIPSR</sequence>
<evidence type="ECO:0000256" key="4">
    <source>
        <dbReference type="ARBA" id="ARBA00023136"/>
    </source>
</evidence>
<feature type="transmembrane region" description="Helical" evidence="6">
    <location>
        <begin position="190"/>
        <end position="210"/>
    </location>
</feature>
<comment type="similarity">
    <text evidence="5">Belongs to the MIP/aquaporin (TC 1.A.8) family.</text>
</comment>
<reference evidence="8" key="1">
    <citation type="journal article" date="2019" name="Int. J. Syst. Evol. Microbiol.">
        <title>The Global Catalogue of Microorganisms (GCM) 10K type strain sequencing project: providing services to taxonomists for standard genome sequencing and annotation.</title>
        <authorList>
            <consortium name="The Broad Institute Genomics Platform"/>
            <consortium name="The Broad Institute Genome Sequencing Center for Infectious Disease"/>
            <person name="Wu L."/>
            <person name="Ma J."/>
        </authorList>
    </citation>
    <scope>NUCLEOTIDE SEQUENCE [LARGE SCALE GENOMIC DNA]</scope>
    <source>
        <strain evidence="8">CGMCC 1.10106</strain>
    </source>
</reference>
<keyword evidence="5" id="KW-0813">Transport</keyword>
<evidence type="ECO:0000256" key="6">
    <source>
        <dbReference type="SAM" id="Phobius"/>
    </source>
</evidence>
<keyword evidence="8" id="KW-1185">Reference proteome</keyword>
<feature type="transmembrane region" description="Helical" evidence="6">
    <location>
        <begin position="117"/>
        <end position="136"/>
    </location>
</feature>
<organism evidence="7 8">
    <name type="scientific">Sphingomonas psychrolutea</name>
    <dbReference type="NCBI Taxonomy" id="1259676"/>
    <lineage>
        <taxon>Bacteria</taxon>
        <taxon>Pseudomonadati</taxon>
        <taxon>Pseudomonadota</taxon>
        <taxon>Alphaproteobacteria</taxon>
        <taxon>Sphingomonadales</taxon>
        <taxon>Sphingomonadaceae</taxon>
        <taxon>Sphingomonas</taxon>
    </lineage>
</organism>
<feature type="transmembrane region" description="Helical" evidence="6">
    <location>
        <begin position="38"/>
        <end position="59"/>
    </location>
</feature>